<evidence type="ECO:0000313" key="3">
    <source>
        <dbReference type="Proteomes" id="UP000035682"/>
    </source>
</evidence>
<dbReference type="GeneID" id="36380865"/>
<dbReference type="STRING" id="34506.A0A090LLR0"/>
<accession>A0A090LLR0</accession>
<dbReference type="SMART" id="SM00220">
    <property type="entry name" value="S_TKc"/>
    <property type="match status" value="1"/>
</dbReference>
<organism evidence="2">
    <name type="scientific">Strongyloides ratti</name>
    <name type="common">Parasitic roundworm</name>
    <dbReference type="NCBI Taxonomy" id="34506"/>
    <lineage>
        <taxon>Eukaryota</taxon>
        <taxon>Metazoa</taxon>
        <taxon>Ecdysozoa</taxon>
        <taxon>Nematoda</taxon>
        <taxon>Chromadorea</taxon>
        <taxon>Rhabditida</taxon>
        <taxon>Tylenchina</taxon>
        <taxon>Panagrolaimomorpha</taxon>
        <taxon>Strongyloidoidea</taxon>
        <taxon>Strongyloididae</taxon>
        <taxon>Strongyloides</taxon>
    </lineage>
</organism>
<dbReference type="Pfam" id="PF00069">
    <property type="entry name" value="Pkinase"/>
    <property type="match status" value="1"/>
</dbReference>
<dbReference type="InterPro" id="IPR000719">
    <property type="entry name" value="Prot_kinase_dom"/>
</dbReference>
<gene>
    <name evidence="2 4 5" type="ORF">SRAE_2000315200</name>
</gene>
<keyword evidence="2" id="KW-0418">Kinase</keyword>
<dbReference type="PROSITE" id="PS50011">
    <property type="entry name" value="PROTEIN_KINASE_DOM"/>
    <property type="match status" value="1"/>
</dbReference>
<dbReference type="RefSeq" id="XP_024507695.1">
    <property type="nucleotide sequence ID" value="XM_024654311.1"/>
</dbReference>
<dbReference type="EMBL" id="LN609529">
    <property type="protein sequence ID" value="CEF68495.1"/>
    <property type="molecule type" value="Genomic_DNA"/>
</dbReference>
<evidence type="ECO:0000313" key="5">
    <source>
        <dbReference type="WormBase" id="SRAE_2000315200"/>
    </source>
</evidence>
<dbReference type="CTD" id="36380865"/>
<dbReference type="AlphaFoldDB" id="A0A090LLR0"/>
<evidence type="ECO:0000313" key="4">
    <source>
        <dbReference type="WBParaSite" id="SRAE_2000315200.1"/>
    </source>
</evidence>
<dbReference type="Gene3D" id="1.10.510.10">
    <property type="entry name" value="Transferase(Phosphotransferase) domain 1"/>
    <property type="match status" value="1"/>
</dbReference>
<dbReference type="InterPro" id="IPR011009">
    <property type="entry name" value="Kinase-like_dom_sf"/>
</dbReference>
<proteinExistence type="predicted"/>
<dbReference type="OrthoDB" id="3265205at2759"/>
<feature type="domain" description="Protein kinase" evidence="1">
    <location>
        <begin position="20"/>
        <end position="392"/>
    </location>
</feature>
<dbReference type="WormBase" id="SRAE_2000315200">
    <property type="protein sequence ID" value="SRP09112"/>
    <property type="gene ID" value="WBGene00263372"/>
</dbReference>
<evidence type="ECO:0000259" key="1">
    <source>
        <dbReference type="PROSITE" id="PS50011"/>
    </source>
</evidence>
<evidence type="ECO:0000313" key="2">
    <source>
        <dbReference type="EMBL" id="CEF68495.1"/>
    </source>
</evidence>
<reference evidence="2 3" key="1">
    <citation type="submission" date="2014-09" db="EMBL/GenBank/DDBJ databases">
        <authorList>
            <person name="Martin A.A."/>
        </authorList>
    </citation>
    <scope>NUCLEOTIDE SEQUENCE</scope>
    <source>
        <strain evidence="3">ED321</strain>
        <strain evidence="2">ED321 Heterogonic</strain>
    </source>
</reference>
<dbReference type="InterPro" id="IPR050235">
    <property type="entry name" value="CK1_Ser-Thr_kinase"/>
</dbReference>
<dbReference type="GO" id="GO:0004672">
    <property type="term" value="F:protein kinase activity"/>
    <property type="evidence" value="ECO:0007669"/>
    <property type="project" value="InterPro"/>
</dbReference>
<dbReference type="GO" id="GO:0005524">
    <property type="term" value="F:ATP binding"/>
    <property type="evidence" value="ECO:0007669"/>
    <property type="project" value="InterPro"/>
</dbReference>
<keyword evidence="3" id="KW-1185">Reference proteome</keyword>
<dbReference type="PANTHER" id="PTHR11909">
    <property type="entry name" value="CASEIN KINASE-RELATED"/>
    <property type="match status" value="1"/>
</dbReference>
<sequence>MVNIPFVIGKIVEGVDSTTVTVKKLLKQGKFSAIYQCEKNFDTYSLKVSFEESCDVELDVINNVDYKCAYGRKIVQMFDVGFSNTLDQTFFVYEIFHRNLTDYINKKQSYRLGALEGLYTLTEYLSALEYLHNRGFVYRNVKPSSLCIENKDGTIFGKRLYLWELECCYRIDYSSLNDQKYINKMKNIYENRKEKLINCAKYCSIKEHTSPLPKIINDIESWYYTGIKVFEGTLPWSSIKNNDEQLIINKKKELNDIFNNFFIHTPILFTTIMKLITQNNGNNFNYIETYKILKRNMLQIDKNDISIMSDDEKLLYNSVLLKRKEILLPTTNDDKINRECSGSRSISNSVSNELISIKTEGSNVNIIKPPIKDKNFVYNLKEFFKRKPSKRR</sequence>
<keyword evidence="2" id="KW-0808">Transferase</keyword>
<dbReference type="WBParaSite" id="SRAE_2000315200.1">
    <property type="protein sequence ID" value="SRAE_2000315200.1"/>
    <property type="gene ID" value="WBGene00263372"/>
</dbReference>
<dbReference type="Proteomes" id="UP000035682">
    <property type="component" value="Unplaced"/>
</dbReference>
<name>A0A090LLR0_STRRB</name>
<dbReference type="SUPFAM" id="SSF56112">
    <property type="entry name" value="Protein kinase-like (PK-like)"/>
    <property type="match status" value="1"/>
</dbReference>
<protein>
    <submittedName>
        <fullName evidence="2">Protein kinase domain and Serine/threonine-/dual specificity protein kinase, catalytic domain and Protein kinase-like domain-containing protein</fullName>
    </submittedName>
</protein>
<reference evidence="4" key="2">
    <citation type="submission" date="2020-12" db="UniProtKB">
        <authorList>
            <consortium name="WormBaseParasite"/>
        </authorList>
    </citation>
    <scope>IDENTIFICATION</scope>
</reference>